<dbReference type="Pfam" id="PF00392">
    <property type="entry name" value="GntR"/>
    <property type="match status" value="1"/>
</dbReference>
<dbReference type="AlphaFoldDB" id="A0A1M4V3K6"/>
<dbReference type="InterPro" id="IPR036390">
    <property type="entry name" value="WH_DNA-bd_sf"/>
</dbReference>
<dbReference type="SUPFAM" id="SSF48008">
    <property type="entry name" value="GntR ligand-binding domain-like"/>
    <property type="match status" value="1"/>
</dbReference>
<feature type="domain" description="HTH gntR-type" evidence="4">
    <location>
        <begin position="11"/>
        <end position="78"/>
    </location>
</feature>
<dbReference type="SMART" id="SM00345">
    <property type="entry name" value="HTH_GNTR"/>
    <property type="match status" value="1"/>
</dbReference>
<evidence type="ECO:0000256" key="3">
    <source>
        <dbReference type="ARBA" id="ARBA00023163"/>
    </source>
</evidence>
<dbReference type="InterPro" id="IPR008920">
    <property type="entry name" value="TF_FadR/GntR_C"/>
</dbReference>
<dbReference type="PRINTS" id="PR00035">
    <property type="entry name" value="HTHGNTR"/>
</dbReference>
<evidence type="ECO:0000256" key="2">
    <source>
        <dbReference type="ARBA" id="ARBA00023125"/>
    </source>
</evidence>
<dbReference type="Pfam" id="PF07729">
    <property type="entry name" value="FCD"/>
    <property type="match status" value="1"/>
</dbReference>
<dbReference type="SMART" id="SM00895">
    <property type="entry name" value="FCD"/>
    <property type="match status" value="1"/>
</dbReference>
<organism evidence="5 6">
    <name type="scientific">Tissierella praeacuta DSM 18095</name>
    <dbReference type="NCBI Taxonomy" id="1123404"/>
    <lineage>
        <taxon>Bacteria</taxon>
        <taxon>Bacillati</taxon>
        <taxon>Bacillota</taxon>
        <taxon>Tissierellia</taxon>
        <taxon>Tissierellales</taxon>
        <taxon>Tissierellaceae</taxon>
        <taxon>Tissierella</taxon>
    </lineage>
</organism>
<name>A0A1M4V3K6_9FIRM</name>
<accession>A0A1M4V3K6</accession>
<dbReference type="InterPro" id="IPR036388">
    <property type="entry name" value="WH-like_DNA-bd_sf"/>
</dbReference>
<proteinExistence type="predicted"/>
<dbReference type="GO" id="GO:0003700">
    <property type="term" value="F:DNA-binding transcription factor activity"/>
    <property type="evidence" value="ECO:0007669"/>
    <property type="project" value="InterPro"/>
</dbReference>
<evidence type="ECO:0000313" key="6">
    <source>
        <dbReference type="Proteomes" id="UP000184114"/>
    </source>
</evidence>
<keyword evidence="6" id="KW-1185">Reference proteome</keyword>
<keyword evidence="1" id="KW-0805">Transcription regulation</keyword>
<dbReference type="Gene3D" id="1.20.120.530">
    <property type="entry name" value="GntR ligand-binding domain-like"/>
    <property type="match status" value="1"/>
</dbReference>
<dbReference type="Proteomes" id="UP000184114">
    <property type="component" value="Unassembled WGS sequence"/>
</dbReference>
<dbReference type="InterPro" id="IPR000524">
    <property type="entry name" value="Tscrpt_reg_HTH_GntR"/>
</dbReference>
<dbReference type="GeneID" id="90995689"/>
<gene>
    <name evidence="5" type="ORF">SAMN02745784_01325</name>
</gene>
<dbReference type="PROSITE" id="PS50949">
    <property type="entry name" value="HTH_GNTR"/>
    <property type="match status" value="1"/>
</dbReference>
<dbReference type="RefSeq" id="WP_072974539.1">
    <property type="nucleotide sequence ID" value="NZ_FQTY01000004.1"/>
</dbReference>
<evidence type="ECO:0000256" key="1">
    <source>
        <dbReference type="ARBA" id="ARBA00023015"/>
    </source>
</evidence>
<evidence type="ECO:0000259" key="4">
    <source>
        <dbReference type="PROSITE" id="PS50949"/>
    </source>
</evidence>
<reference evidence="6" key="1">
    <citation type="submission" date="2016-11" db="EMBL/GenBank/DDBJ databases">
        <authorList>
            <person name="Varghese N."/>
            <person name="Submissions S."/>
        </authorList>
    </citation>
    <scope>NUCLEOTIDE SEQUENCE [LARGE SCALE GENOMIC DNA]</scope>
    <source>
        <strain evidence="6">DSM 18095</strain>
    </source>
</reference>
<dbReference type="Gene3D" id="1.10.10.10">
    <property type="entry name" value="Winged helix-like DNA-binding domain superfamily/Winged helix DNA-binding domain"/>
    <property type="match status" value="1"/>
</dbReference>
<dbReference type="CDD" id="cd07377">
    <property type="entry name" value="WHTH_GntR"/>
    <property type="match status" value="1"/>
</dbReference>
<protein>
    <submittedName>
        <fullName evidence="5">DNA-binding transcriptional regulator, GntR family</fullName>
    </submittedName>
</protein>
<dbReference type="GO" id="GO:0003677">
    <property type="term" value="F:DNA binding"/>
    <property type="evidence" value="ECO:0007669"/>
    <property type="project" value="UniProtKB-KW"/>
</dbReference>
<dbReference type="InterPro" id="IPR011711">
    <property type="entry name" value="GntR_C"/>
</dbReference>
<sequence>MLAKKYINNRENLSGIVANYIKEAILAGEYKGGDHILETEVATVLGISRAPVREAIRELENEGIVTTIPRKGTYVTKFNTEDIKEVFDIRLLLENNIIKILIYNNKLTEDDFINLENIIKEMINIVESEGDEVSKSILLNMKDMEFHRYLWEKSGSQRRVKILEGIFFQLRMAMLYDTNETGDLLVTATEHYNIIEALKSKDIDKCKKALKEHIISYKEGKFNNLGFE</sequence>
<dbReference type="PANTHER" id="PTHR43537:SF24">
    <property type="entry name" value="GLUCONATE OPERON TRANSCRIPTIONAL REPRESSOR"/>
    <property type="match status" value="1"/>
</dbReference>
<dbReference type="STRING" id="1123404.SAMN02745784_01325"/>
<keyword evidence="2 5" id="KW-0238">DNA-binding</keyword>
<dbReference type="PANTHER" id="PTHR43537">
    <property type="entry name" value="TRANSCRIPTIONAL REGULATOR, GNTR FAMILY"/>
    <property type="match status" value="1"/>
</dbReference>
<keyword evidence="3" id="KW-0804">Transcription</keyword>
<evidence type="ECO:0000313" key="5">
    <source>
        <dbReference type="EMBL" id="SHE63468.1"/>
    </source>
</evidence>
<dbReference type="EMBL" id="FQTY01000004">
    <property type="protein sequence ID" value="SHE63468.1"/>
    <property type="molecule type" value="Genomic_DNA"/>
</dbReference>
<dbReference type="SUPFAM" id="SSF46785">
    <property type="entry name" value="Winged helix' DNA-binding domain"/>
    <property type="match status" value="1"/>
</dbReference>